<dbReference type="AlphaFoldDB" id="A0A837R8N6"/>
<dbReference type="SUPFAM" id="SSF47413">
    <property type="entry name" value="lambda repressor-like DNA-binding domains"/>
    <property type="match status" value="1"/>
</dbReference>
<dbReference type="GO" id="GO:0003677">
    <property type="term" value="F:DNA binding"/>
    <property type="evidence" value="ECO:0007669"/>
    <property type="project" value="UniProtKB-KW"/>
</dbReference>
<dbReference type="PROSITE" id="PS50943">
    <property type="entry name" value="HTH_CROC1"/>
    <property type="match status" value="1"/>
</dbReference>
<dbReference type="GO" id="GO:0003700">
    <property type="term" value="F:DNA-binding transcription factor activity"/>
    <property type="evidence" value="ECO:0007669"/>
    <property type="project" value="TreeGrafter"/>
</dbReference>
<dbReference type="Gene3D" id="2.60.120.10">
    <property type="entry name" value="Jelly Rolls"/>
    <property type="match status" value="1"/>
</dbReference>
<dbReference type="GO" id="GO:0005829">
    <property type="term" value="C:cytosol"/>
    <property type="evidence" value="ECO:0007669"/>
    <property type="project" value="TreeGrafter"/>
</dbReference>
<accession>A0A837R8N6</accession>
<dbReference type="EMBL" id="AZCU01000024">
    <property type="protein sequence ID" value="KRK22252.1"/>
    <property type="molecule type" value="Genomic_DNA"/>
</dbReference>
<dbReference type="SMART" id="SM00530">
    <property type="entry name" value="HTH_XRE"/>
    <property type="match status" value="1"/>
</dbReference>
<feature type="domain" description="HTH cro/C1-type" evidence="2">
    <location>
        <begin position="10"/>
        <end position="64"/>
    </location>
</feature>
<dbReference type="PANTHER" id="PTHR46797:SF2">
    <property type="entry name" value="TRANSCRIPTIONAL REGULATOR"/>
    <property type="match status" value="1"/>
</dbReference>
<dbReference type="InterPro" id="IPR050807">
    <property type="entry name" value="TransReg_Diox_bact_type"/>
</dbReference>
<dbReference type="Pfam" id="PF07883">
    <property type="entry name" value="Cupin_2"/>
    <property type="match status" value="1"/>
</dbReference>
<dbReference type="InterPro" id="IPR011051">
    <property type="entry name" value="RmlC_Cupin_sf"/>
</dbReference>
<reference evidence="3 4" key="1">
    <citation type="journal article" date="2015" name="Genome Announc.">
        <title>Expanding the biotechnology potential of lactobacilli through comparative genomics of 213 strains and associated genera.</title>
        <authorList>
            <person name="Sun Z."/>
            <person name="Harris H.M."/>
            <person name="McCann A."/>
            <person name="Guo C."/>
            <person name="Argimon S."/>
            <person name="Zhang W."/>
            <person name="Yang X."/>
            <person name="Jeffery I.B."/>
            <person name="Cooney J.C."/>
            <person name="Kagawa T.F."/>
            <person name="Liu W."/>
            <person name="Song Y."/>
            <person name="Salvetti E."/>
            <person name="Wrobel A."/>
            <person name="Rasinkangas P."/>
            <person name="Parkhill J."/>
            <person name="Rea M.C."/>
            <person name="O'Sullivan O."/>
            <person name="Ritari J."/>
            <person name="Douillard F.P."/>
            <person name="Paul Ross R."/>
            <person name="Yang R."/>
            <person name="Briner A.E."/>
            <person name="Felis G.E."/>
            <person name="de Vos W.M."/>
            <person name="Barrangou R."/>
            <person name="Klaenhammer T.R."/>
            <person name="Caufield P.W."/>
            <person name="Cui Y."/>
            <person name="Zhang H."/>
            <person name="O'Toole P.W."/>
        </authorList>
    </citation>
    <scope>NUCLEOTIDE SEQUENCE [LARGE SCALE GENOMIC DNA]</scope>
    <source>
        <strain evidence="3 4">DSM 20314</strain>
    </source>
</reference>
<organism evidence="3 4">
    <name type="scientific">Lactiplantibacillus pentosus DSM 20314</name>
    <dbReference type="NCBI Taxonomy" id="1423791"/>
    <lineage>
        <taxon>Bacteria</taxon>
        <taxon>Bacillati</taxon>
        <taxon>Bacillota</taxon>
        <taxon>Bacilli</taxon>
        <taxon>Lactobacillales</taxon>
        <taxon>Lactobacillaceae</taxon>
        <taxon>Lactiplantibacillus</taxon>
    </lineage>
</organism>
<dbReference type="InterPro" id="IPR010982">
    <property type="entry name" value="Lambda_DNA-bd_dom_sf"/>
</dbReference>
<dbReference type="InterPro" id="IPR013096">
    <property type="entry name" value="Cupin_2"/>
</dbReference>
<dbReference type="CDD" id="cd02209">
    <property type="entry name" value="cupin_XRE_C"/>
    <property type="match status" value="1"/>
</dbReference>
<evidence type="ECO:0000256" key="1">
    <source>
        <dbReference type="ARBA" id="ARBA00023125"/>
    </source>
</evidence>
<keyword evidence="1" id="KW-0238">DNA-binding</keyword>
<dbReference type="Pfam" id="PF01381">
    <property type="entry name" value="HTH_3"/>
    <property type="match status" value="1"/>
</dbReference>
<dbReference type="Proteomes" id="UP000051020">
    <property type="component" value="Unassembled WGS sequence"/>
</dbReference>
<evidence type="ECO:0000259" key="2">
    <source>
        <dbReference type="PROSITE" id="PS50943"/>
    </source>
</evidence>
<sequence length="183" mass="20397">MNVMDIGQRIRNLRIQKQLTQEELGERTDLSKGYISQLEHDQSSPSMETFFAILEVLGCAPADFFATEQPTHKVVYHPDEQTTYDDEALGYRVKWLVPASNDNQLEPVTVTLVPNGRFKSFEPSPAETFIMVQTGTLSLQLGTQRYTATAGDTLSFHATKTHQISNPGSTSCTFTLVTTASYL</sequence>
<gene>
    <name evidence="3" type="ORF">FD24_GL001845</name>
</gene>
<name>A0A837R8N6_LACPE</name>
<dbReference type="PANTHER" id="PTHR46797">
    <property type="entry name" value="HTH-TYPE TRANSCRIPTIONAL REGULATOR"/>
    <property type="match status" value="1"/>
</dbReference>
<evidence type="ECO:0000313" key="3">
    <source>
        <dbReference type="EMBL" id="KRK22252.1"/>
    </source>
</evidence>
<dbReference type="InterPro" id="IPR014710">
    <property type="entry name" value="RmlC-like_jellyroll"/>
</dbReference>
<dbReference type="CDD" id="cd00093">
    <property type="entry name" value="HTH_XRE"/>
    <property type="match status" value="1"/>
</dbReference>
<evidence type="ECO:0000313" key="4">
    <source>
        <dbReference type="Proteomes" id="UP000051020"/>
    </source>
</evidence>
<comment type="caution">
    <text evidence="3">The sequence shown here is derived from an EMBL/GenBank/DDBJ whole genome shotgun (WGS) entry which is preliminary data.</text>
</comment>
<protein>
    <submittedName>
        <fullName evidence="3">Transcription regulator</fullName>
    </submittedName>
</protein>
<dbReference type="SUPFAM" id="SSF51182">
    <property type="entry name" value="RmlC-like cupins"/>
    <property type="match status" value="1"/>
</dbReference>
<dbReference type="Gene3D" id="1.10.260.40">
    <property type="entry name" value="lambda repressor-like DNA-binding domains"/>
    <property type="match status" value="1"/>
</dbReference>
<proteinExistence type="predicted"/>
<dbReference type="InterPro" id="IPR001387">
    <property type="entry name" value="Cro/C1-type_HTH"/>
</dbReference>